<keyword evidence="5" id="KW-1185">Reference proteome</keyword>
<dbReference type="Proteomes" id="UP000602381">
    <property type="component" value="Unassembled WGS sequence"/>
</dbReference>
<sequence>MRHRLGGEQKESAVSGLGYAKGRYPGAALLSMGSANWSARSYQALVQNGFRDNVVANRAVRLVAECAASVPIHVMRADHRVAAHPLLDVLASPNPMQDGASFLEQVYAWLLLAGNAYIERVEASSGRVAELYALRPERMTVVPGARGWPEAYDYRLGGHVHRFKVHQPSGRSPILHLKNFHPADDHYGLSALEAAAKSMDVHNAASSWNKALLDNAARPSGALVFEPGDGVPGNLTDEQVSRLKSEMEAQFQGAANAGRPLLLEGGLKWQQMAFSPADMDFINTKNVAAREIALAFGVPPMLLGIPGDNTYANYQEANRALWRLTLLPLVDRVLLGLSRFLSKEGDAVRLVADRDALPALAVEREALWARVGAAAFLTVNEQRAAVGLEPVAGGDALSVDRGEDPRPFDFGGQASIGRQMKGQAVVATRAARFADLKRDFEAAKADGKPHKIWRTRKDGDVRSSHAAMDGVEVGIDARFDVHGEQLLLPSDPAGSFEQTANCRCFVDYVDEGEGEVGEVSRVDGRLAEFQGDRKFIEAREGGLRADGNIPIDKNGEPIDQSGVTIGAGVDLGQQTRAGLAALGVDEQILERLTPYLGKRREVAQRVLREQPLYLSVEEARDLTNKVHDGIFVRLVAAYDRESTQRFFDLASEAQTVIASVSLQYGPNFGPKGNNKAPKFWGFVTQGDWQSALEELRDFGDGFGPRRNKEAQKLLEAFPNLNDPGKLPDRKKP</sequence>
<dbReference type="SUPFAM" id="SSF53955">
    <property type="entry name" value="Lysozyme-like"/>
    <property type="match status" value="1"/>
</dbReference>
<reference evidence="5" key="1">
    <citation type="journal article" date="2019" name="Int. J. Syst. Evol. Microbiol.">
        <title>The Global Catalogue of Microorganisms (GCM) 10K type strain sequencing project: providing services to taxonomists for standard genome sequencing and annotation.</title>
        <authorList>
            <consortium name="The Broad Institute Genomics Platform"/>
            <consortium name="The Broad Institute Genome Sequencing Center for Infectious Disease"/>
            <person name="Wu L."/>
            <person name="Ma J."/>
        </authorList>
    </citation>
    <scope>NUCLEOTIDE SEQUENCE [LARGE SCALE GENOMIC DNA]</scope>
    <source>
        <strain evidence="5">JCM 17843</strain>
    </source>
</reference>
<proteinExistence type="predicted"/>
<feature type="domain" description="Pesticin C-terminal" evidence="3">
    <location>
        <begin position="532"/>
        <end position="689"/>
    </location>
</feature>
<dbReference type="InterPro" id="IPR006427">
    <property type="entry name" value="Portal_HK97"/>
</dbReference>
<dbReference type="Pfam" id="PF16754">
    <property type="entry name" value="Pesticin"/>
    <property type="match status" value="1"/>
</dbReference>
<name>A0ABQ2LDK2_9PROT</name>
<dbReference type="CDD" id="cd16902">
    <property type="entry name" value="pesticin_lyz"/>
    <property type="match status" value="1"/>
</dbReference>
<dbReference type="InterPro" id="IPR031922">
    <property type="entry name" value="Pesticin_C"/>
</dbReference>
<gene>
    <name evidence="4" type="ORF">GCM10007972_17450</name>
</gene>
<organism evidence="4 5">
    <name type="scientific">Iodidimonas muriae</name>
    <dbReference type="NCBI Taxonomy" id="261467"/>
    <lineage>
        <taxon>Bacteria</taxon>
        <taxon>Pseudomonadati</taxon>
        <taxon>Pseudomonadota</taxon>
        <taxon>Alphaproteobacteria</taxon>
        <taxon>Iodidimonadales</taxon>
        <taxon>Iodidimonadaceae</taxon>
        <taxon>Iodidimonas</taxon>
    </lineage>
</organism>
<dbReference type="EMBL" id="BMOV01000005">
    <property type="protein sequence ID" value="GGO12465.1"/>
    <property type="molecule type" value="Genomic_DNA"/>
</dbReference>
<dbReference type="InterPro" id="IPR023346">
    <property type="entry name" value="Lysozyme-like_dom_sf"/>
</dbReference>
<dbReference type="InterPro" id="IPR023347">
    <property type="entry name" value="Lysozyme_dom_sf"/>
</dbReference>
<comment type="caution">
    <text evidence="4">The sequence shown here is derived from an EMBL/GenBank/DDBJ whole genome shotgun (WGS) entry which is preliminary data.</text>
</comment>
<keyword evidence="2" id="KW-0081">Bacteriolytic enzyme</keyword>
<evidence type="ECO:0000256" key="1">
    <source>
        <dbReference type="ARBA" id="ARBA00022529"/>
    </source>
</evidence>
<keyword evidence="1" id="KW-0929">Antimicrobial</keyword>
<evidence type="ECO:0000313" key="5">
    <source>
        <dbReference type="Proteomes" id="UP000602381"/>
    </source>
</evidence>
<evidence type="ECO:0000259" key="3">
    <source>
        <dbReference type="Pfam" id="PF16754"/>
    </source>
</evidence>
<dbReference type="InterPro" id="IPR006944">
    <property type="entry name" value="Phage/GTA_portal"/>
</dbReference>
<dbReference type="NCBIfam" id="TIGR01537">
    <property type="entry name" value="portal_HK97"/>
    <property type="match status" value="1"/>
</dbReference>
<accession>A0ABQ2LDK2</accession>
<evidence type="ECO:0000256" key="2">
    <source>
        <dbReference type="ARBA" id="ARBA00022638"/>
    </source>
</evidence>
<dbReference type="Pfam" id="PF04860">
    <property type="entry name" value="Phage_portal"/>
    <property type="match status" value="1"/>
</dbReference>
<dbReference type="Gene3D" id="1.10.530.40">
    <property type="match status" value="1"/>
</dbReference>
<evidence type="ECO:0000313" key="4">
    <source>
        <dbReference type="EMBL" id="GGO12465.1"/>
    </source>
</evidence>
<protein>
    <recommendedName>
        <fullName evidence="3">Pesticin C-terminal domain-containing protein</fullName>
    </recommendedName>
</protein>